<dbReference type="OrthoDB" id="4456952at2"/>
<dbReference type="Pfam" id="PF13349">
    <property type="entry name" value="DUF4097"/>
    <property type="match status" value="1"/>
</dbReference>
<sequence length="244" mass="24719">MPYCVSLSLDGMIVCMKMAMVAGGLLATAALLSGCGLKDVTQAANQATLDYEAKEKAARLVVLGGAGDIVISEAAGGVVTVSETLHWSSGKPTTEHKMDGDALVITYDCPHAMDNCSVDYDIRVPKGMRTEVETGSGDIHLRALGNPIKAKVGSGDLEGAGLTGAGLTVEAGSGDTTLKFATAPDTIDLVTGSGTAKITLPGGPYNVDAEAKSGETTVSVATDQNSPHRVVARAGSGDISLLPA</sequence>
<dbReference type="Proteomes" id="UP000186096">
    <property type="component" value="Unassembled WGS sequence"/>
</dbReference>
<name>A0A1N7EBI0_9ACTN</name>
<dbReference type="RefSeq" id="WP_083744515.1">
    <property type="nucleotide sequence ID" value="NZ_FTNI01000017.1"/>
</dbReference>
<accession>A0A1N7EBI0</accession>
<organism evidence="2 3">
    <name type="scientific">Microbispora rosea</name>
    <dbReference type="NCBI Taxonomy" id="58117"/>
    <lineage>
        <taxon>Bacteria</taxon>
        <taxon>Bacillati</taxon>
        <taxon>Actinomycetota</taxon>
        <taxon>Actinomycetes</taxon>
        <taxon>Streptosporangiales</taxon>
        <taxon>Streptosporangiaceae</taxon>
        <taxon>Microbispora</taxon>
    </lineage>
</organism>
<feature type="domain" description="DUF4097" evidence="1">
    <location>
        <begin position="127"/>
        <end position="241"/>
    </location>
</feature>
<proteinExistence type="predicted"/>
<keyword evidence="3" id="KW-1185">Reference proteome</keyword>
<reference evidence="3" key="1">
    <citation type="submission" date="2017-01" db="EMBL/GenBank/DDBJ databases">
        <authorList>
            <person name="Varghese N."/>
            <person name="Submissions S."/>
        </authorList>
    </citation>
    <scope>NUCLEOTIDE SEQUENCE [LARGE SCALE GENOMIC DNA]</scope>
    <source>
        <strain evidence="3">ATCC 12950</strain>
    </source>
</reference>
<dbReference type="STRING" id="58117.SAMN05421833_11776"/>
<dbReference type="Gene3D" id="2.160.20.120">
    <property type="match status" value="1"/>
</dbReference>
<dbReference type="AlphaFoldDB" id="A0A1N7EBI0"/>
<dbReference type="EMBL" id="FTNI01000017">
    <property type="protein sequence ID" value="SIR85493.1"/>
    <property type="molecule type" value="Genomic_DNA"/>
</dbReference>
<dbReference type="InterPro" id="IPR025164">
    <property type="entry name" value="Toastrack_DUF4097"/>
</dbReference>
<evidence type="ECO:0000313" key="3">
    <source>
        <dbReference type="Proteomes" id="UP000186096"/>
    </source>
</evidence>
<protein>
    <submittedName>
        <fullName evidence="2">Putative adhesin</fullName>
    </submittedName>
</protein>
<gene>
    <name evidence="2" type="ORF">SAMN05421833_11776</name>
</gene>
<evidence type="ECO:0000313" key="2">
    <source>
        <dbReference type="EMBL" id="SIR85493.1"/>
    </source>
</evidence>
<evidence type="ECO:0000259" key="1">
    <source>
        <dbReference type="Pfam" id="PF13349"/>
    </source>
</evidence>